<dbReference type="Proteomes" id="UP001525961">
    <property type="component" value="Unassembled WGS sequence"/>
</dbReference>
<dbReference type="PANTHER" id="PTHR34504">
    <property type="entry name" value="ANTITOXIN HICB"/>
    <property type="match status" value="1"/>
</dbReference>
<sequence>MLRYEIIMYWSQEDEAFIAEVPELPGCAADGATYQEVLTNVEVVMEEWMETAQALGRPIPETKGKEGFCSFCLRELYQEVEDRIEWIE</sequence>
<dbReference type="SUPFAM" id="SSF143100">
    <property type="entry name" value="TTHA1013/TTHA0281-like"/>
    <property type="match status" value="1"/>
</dbReference>
<dbReference type="Pfam" id="PF21748">
    <property type="entry name" value="UPF0150"/>
    <property type="match status" value="1"/>
</dbReference>
<accession>A0ABT2NFD3</accession>
<dbReference type="Gene3D" id="3.30.160.250">
    <property type="match status" value="1"/>
</dbReference>
<dbReference type="InterPro" id="IPR035069">
    <property type="entry name" value="TTHA1013/TTHA0281-like"/>
</dbReference>
<dbReference type="InterPro" id="IPR051404">
    <property type="entry name" value="TA_system_antitoxin"/>
</dbReference>
<evidence type="ECO:0000313" key="2">
    <source>
        <dbReference type="Proteomes" id="UP001525961"/>
    </source>
</evidence>
<dbReference type="RefSeq" id="WP_261237593.1">
    <property type="nucleotide sequence ID" value="NZ_JAMXFA010000065.1"/>
</dbReference>
<reference evidence="1 2" key="1">
    <citation type="journal article" date="2022" name="Front. Microbiol.">
        <title>High genomic differentiation and limited gene flow indicate recent cryptic speciation within the genus Laspinema (cyanobacteria).</title>
        <authorList>
            <person name="Stanojkovic A."/>
            <person name="Skoupy S."/>
            <person name="Skaloud P."/>
            <person name="Dvorak P."/>
        </authorList>
    </citation>
    <scope>NUCLEOTIDE SEQUENCE [LARGE SCALE GENOMIC DNA]</scope>
    <source>
        <strain evidence="1 2">D3b</strain>
    </source>
</reference>
<dbReference type="PANTHER" id="PTHR34504:SF2">
    <property type="entry name" value="UPF0150 PROTEIN SSL0259"/>
    <property type="match status" value="1"/>
</dbReference>
<dbReference type="InterPro" id="IPR049389">
    <property type="entry name" value="TTHA0281-like"/>
</dbReference>
<comment type="caution">
    <text evidence="1">The sequence shown here is derived from an EMBL/GenBank/DDBJ whole genome shotgun (WGS) entry which is preliminary data.</text>
</comment>
<name>A0ABT2NFD3_9CYAN</name>
<protein>
    <submittedName>
        <fullName evidence="1">Type II toxin-antitoxin system HicB family antitoxin</fullName>
    </submittedName>
</protein>
<keyword evidence="2" id="KW-1185">Reference proteome</keyword>
<dbReference type="EMBL" id="JAMXFA010000065">
    <property type="protein sequence ID" value="MCT7981415.1"/>
    <property type="molecule type" value="Genomic_DNA"/>
</dbReference>
<gene>
    <name evidence="1" type="ORF">NG792_27205</name>
</gene>
<organism evidence="1 2">
    <name type="scientific">Laspinema olomoucense D3b</name>
    <dbReference type="NCBI Taxonomy" id="2953688"/>
    <lineage>
        <taxon>Bacteria</taxon>
        <taxon>Bacillati</taxon>
        <taxon>Cyanobacteriota</taxon>
        <taxon>Cyanophyceae</taxon>
        <taxon>Oscillatoriophycideae</taxon>
        <taxon>Oscillatoriales</taxon>
        <taxon>Laspinemataceae</taxon>
        <taxon>Laspinema</taxon>
        <taxon>Laspinema olomoucense</taxon>
    </lineage>
</organism>
<proteinExistence type="predicted"/>
<evidence type="ECO:0000313" key="1">
    <source>
        <dbReference type="EMBL" id="MCT7981415.1"/>
    </source>
</evidence>